<evidence type="ECO:0000313" key="4">
    <source>
        <dbReference type="EMBL" id="TJZ94116.1"/>
    </source>
</evidence>
<feature type="domain" description="Transglycosylase SLT" evidence="3">
    <location>
        <begin position="94"/>
        <end position="163"/>
    </location>
</feature>
<dbReference type="OrthoDB" id="5763339at2"/>
<dbReference type="InterPro" id="IPR023346">
    <property type="entry name" value="Lysozyme-like_dom_sf"/>
</dbReference>
<evidence type="ECO:0000313" key="5">
    <source>
        <dbReference type="Proteomes" id="UP000309747"/>
    </source>
</evidence>
<dbReference type="Proteomes" id="UP000309747">
    <property type="component" value="Unassembled WGS sequence"/>
</dbReference>
<protein>
    <submittedName>
        <fullName evidence="4">Lytic transglycosylase domain-containing protein</fullName>
    </submittedName>
</protein>
<reference evidence="4 5" key="1">
    <citation type="submission" date="2019-04" db="EMBL/GenBank/DDBJ databases">
        <authorList>
            <person name="Li J."/>
        </authorList>
    </citation>
    <scope>NUCLEOTIDE SEQUENCE [LARGE SCALE GENOMIC DNA]</scope>
    <source>
        <strain evidence="4 5">KCTC 42687</strain>
    </source>
</reference>
<dbReference type="EMBL" id="SUNI01000001">
    <property type="protein sequence ID" value="TJZ94116.1"/>
    <property type="molecule type" value="Genomic_DNA"/>
</dbReference>
<accession>A0A4U0RGB2</accession>
<sequence>MRAALSLAALVLMAACAATPSGPSEAEVEAEVAAQEMSLAQVPPMRWGDKSGSEAWTRATLEALDREGVVIMSRVPHDIQEYCPNYRALTQTGRKAFWAGLLSSVARHESTFNPQAAGGGGRWLGLMQIAPATWRHYGCDGNIRDGADNMACSVKIMSHQVGRDNAVARADGGWRGVARDWAPLRSAKKRADIAAWTSSQSYCTATAES</sequence>
<comment type="caution">
    <text evidence="4">The sequence shown here is derived from an EMBL/GenBank/DDBJ whole genome shotgun (WGS) entry which is preliminary data.</text>
</comment>
<dbReference type="PROSITE" id="PS51257">
    <property type="entry name" value="PROKAR_LIPOPROTEIN"/>
    <property type="match status" value="1"/>
</dbReference>
<gene>
    <name evidence="4" type="ORF">FA743_02305</name>
</gene>
<evidence type="ECO:0000256" key="2">
    <source>
        <dbReference type="SAM" id="SignalP"/>
    </source>
</evidence>
<feature type="signal peptide" evidence="2">
    <location>
        <begin position="1"/>
        <end position="26"/>
    </location>
</feature>
<name>A0A4U0RGB2_9RHOB</name>
<dbReference type="Pfam" id="PF01464">
    <property type="entry name" value="SLT"/>
    <property type="match status" value="1"/>
</dbReference>
<keyword evidence="2" id="KW-0732">Signal</keyword>
<dbReference type="AlphaFoldDB" id="A0A4U0RGB2"/>
<evidence type="ECO:0000256" key="1">
    <source>
        <dbReference type="ARBA" id="ARBA00009387"/>
    </source>
</evidence>
<comment type="similarity">
    <text evidence="1">Belongs to the virb1 family.</text>
</comment>
<dbReference type="CDD" id="cd00254">
    <property type="entry name" value="LT-like"/>
    <property type="match status" value="1"/>
</dbReference>
<feature type="chain" id="PRO_5020319952" evidence="2">
    <location>
        <begin position="27"/>
        <end position="209"/>
    </location>
</feature>
<proteinExistence type="inferred from homology"/>
<dbReference type="RefSeq" id="WP_136884246.1">
    <property type="nucleotide sequence ID" value="NZ_SUNI01000001.1"/>
</dbReference>
<dbReference type="InterPro" id="IPR008258">
    <property type="entry name" value="Transglycosylase_SLT_dom_1"/>
</dbReference>
<dbReference type="SUPFAM" id="SSF53955">
    <property type="entry name" value="Lysozyme-like"/>
    <property type="match status" value="1"/>
</dbReference>
<organism evidence="4 5">
    <name type="scientific">Paracoccus gahaiensis</name>
    <dbReference type="NCBI Taxonomy" id="1706839"/>
    <lineage>
        <taxon>Bacteria</taxon>
        <taxon>Pseudomonadati</taxon>
        <taxon>Pseudomonadota</taxon>
        <taxon>Alphaproteobacteria</taxon>
        <taxon>Rhodobacterales</taxon>
        <taxon>Paracoccaceae</taxon>
        <taxon>Paracoccus</taxon>
    </lineage>
</organism>
<keyword evidence="5" id="KW-1185">Reference proteome</keyword>
<dbReference type="Gene3D" id="1.10.530.10">
    <property type="match status" value="1"/>
</dbReference>
<evidence type="ECO:0000259" key="3">
    <source>
        <dbReference type="Pfam" id="PF01464"/>
    </source>
</evidence>